<evidence type="ECO:0000256" key="3">
    <source>
        <dbReference type="ARBA" id="ARBA00022898"/>
    </source>
</evidence>
<dbReference type="Pfam" id="PF00282">
    <property type="entry name" value="Pyridoxal_deC"/>
    <property type="match status" value="1"/>
</dbReference>
<keyword evidence="2" id="KW-0456">Lyase</keyword>
<organism evidence="5 6">
    <name type="scientific">Allacma fusca</name>
    <dbReference type="NCBI Taxonomy" id="39272"/>
    <lineage>
        <taxon>Eukaryota</taxon>
        <taxon>Metazoa</taxon>
        <taxon>Ecdysozoa</taxon>
        <taxon>Arthropoda</taxon>
        <taxon>Hexapoda</taxon>
        <taxon>Collembola</taxon>
        <taxon>Symphypleona</taxon>
        <taxon>Sminthuridae</taxon>
        <taxon>Allacma</taxon>
    </lineage>
</organism>
<evidence type="ECO:0000256" key="1">
    <source>
        <dbReference type="ARBA" id="ARBA00001933"/>
    </source>
</evidence>
<evidence type="ECO:0000313" key="5">
    <source>
        <dbReference type="EMBL" id="CAG7834905.1"/>
    </source>
</evidence>
<keyword evidence="6" id="KW-1185">Reference proteome</keyword>
<dbReference type="PANTHER" id="PTHR45677">
    <property type="entry name" value="GLUTAMATE DECARBOXYLASE-RELATED"/>
    <property type="match status" value="1"/>
</dbReference>
<dbReference type="GO" id="GO:0005737">
    <property type="term" value="C:cytoplasm"/>
    <property type="evidence" value="ECO:0007669"/>
    <property type="project" value="TreeGrafter"/>
</dbReference>
<dbReference type="OrthoDB" id="392571at2759"/>
<dbReference type="PANTHER" id="PTHR45677:SF12">
    <property type="entry name" value="BLACK, ISOFORM A"/>
    <property type="match status" value="1"/>
</dbReference>
<keyword evidence="3 4" id="KW-0663">Pyridoxal phosphate</keyword>
<protein>
    <recommendedName>
        <fullName evidence="7">Glutamate decarboxylase</fullName>
    </recommendedName>
</protein>
<dbReference type="GO" id="GO:0016831">
    <property type="term" value="F:carboxy-lyase activity"/>
    <property type="evidence" value="ECO:0007669"/>
    <property type="project" value="UniProtKB-KW"/>
</dbReference>
<keyword evidence="2" id="KW-0210">Decarboxylase</keyword>
<gene>
    <name evidence="5" type="ORF">AFUS01_LOCUS44350</name>
</gene>
<dbReference type="Proteomes" id="UP000708208">
    <property type="component" value="Unassembled WGS sequence"/>
</dbReference>
<dbReference type="CDD" id="cd06450">
    <property type="entry name" value="DOPA_deC_like"/>
    <property type="match status" value="1"/>
</dbReference>
<evidence type="ECO:0000256" key="2">
    <source>
        <dbReference type="ARBA" id="ARBA00022793"/>
    </source>
</evidence>
<evidence type="ECO:0000313" key="6">
    <source>
        <dbReference type="Proteomes" id="UP000708208"/>
    </source>
</evidence>
<dbReference type="AlphaFoldDB" id="A0A8J2MAC0"/>
<comment type="cofactor">
    <cofactor evidence="1 4">
        <name>pyridoxal 5'-phosphate</name>
        <dbReference type="ChEBI" id="CHEBI:597326"/>
    </cofactor>
</comment>
<dbReference type="EMBL" id="CAJVCH010570435">
    <property type="protein sequence ID" value="CAG7834905.1"/>
    <property type="molecule type" value="Genomic_DNA"/>
</dbReference>
<feature type="modified residue" description="N6-(pyridoxal phosphate)lysine" evidence="4">
    <location>
        <position position="315"/>
    </location>
</feature>
<evidence type="ECO:0008006" key="7">
    <source>
        <dbReference type="Google" id="ProtNLM"/>
    </source>
</evidence>
<dbReference type="GO" id="GO:0030170">
    <property type="term" value="F:pyridoxal phosphate binding"/>
    <property type="evidence" value="ECO:0007669"/>
    <property type="project" value="InterPro"/>
</dbReference>
<accession>A0A8J2MAC0</accession>
<name>A0A8J2MAC0_9HEXA</name>
<comment type="caution">
    <text evidence="5">The sequence shown here is derived from an EMBL/GenBank/DDBJ whole genome shotgun (WGS) entry which is preliminary data.</text>
</comment>
<reference evidence="5" key="1">
    <citation type="submission" date="2021-06" db="EMBL/GenBank/DDBJ databases">
        <authorList>
            <person name="Hodson N. C."/>
            <person name="Mongue J. A."/>
            <person name="Jaron S. K."/>
        </authorList>
    </citation>
    <scope>NUCLEOTIDE SEQUENCE</scope>
</reference>
<proteinExistence type="predicted"/>
<evidence type="ECO:0000256" key="4">
    <source>
        <dbReference type="PIRSR" id="PIRSR602129-50"/>
    </source>
</evidence>
<dbReference type="GO" id="GO:0019752">
    <property type="term" value="P:carboxylic acid metabolic process"/>
    <property type="evidence" value="ECO:0007669"/>
    <property type="project" value="InterPro"/>
</dbReference>
<dbReference type="InterPro" id="IPR002129">
    <property type="entry name" value="PyrdxlP-dep_de-COase"/>
</dbReference>
<sequence length="508" mass="57832">MFTLTRYLRSAAFKLPAEVEMSRLRLLETSTLSHTLQKNVFEGIHRNDKVCRFKLPPDLQKIINLEVGREPVKSHQDLIELLRQVCSLSVKTGHPYFINQLFSGMDPYGLAGEIVASSLNSSVYTYEVSPVFTMMELEIFEKMREIVGFPQGKGDGIMSPGGSISNGYGVSVARFHKRPSTKEKGLSGGKPMVMFTSEDAHYSCKKLAVFEGIGTDNVIGVKVDSRGKMKPDELEEQVKKVLSEGKEPFLVIATAGTTVIGAFDPLEPIAEICKKYKLWFHVDAAWGGGALMSTKYRHLMKGIEKADSVTWNPHKLLCAPQQCSVFLCKDENILTDCHAAHASYLFQKDKFYDSQRYDTGDKYIQCGRRADILKFWLMWKAKGTEGFERHIDHVFGLKEQLIAEIKNRGDRFRLLIPDYECTNVSFWYVPVNLRNLETDSTEFQKRIHKVAPKIKEKMMKEGSMMVSYQTLREYPNFFRTVFQSSGLTSEDIKYFLDQFENLGADINL</sequence>